<dbReference type="RefSeq" id="WP_184829732.1">
    <property type="nucleotide sequence ID" value="NZ_BMTK01000068.1"/>
</dbReference>
<dbReference type="AlphaFoldDB" id="A0A7W7PYC5"/>
<name>A0A7W7PYC5_9ACTN</name>
<accession>A0A7W7PYC5</accession>
<evidence type="ECO:0000313" key="3">
    <source>
        <dbReference type="Proteomes" id="UP000579523"/>
    </source>
</evidence>
<protein>
    <submittedName>
        <fullName evidence="2">Uncharacterized protein</fullName>
    </submittedName>
</protein>
<feature type="transmembrane region" description="Helical" evidence="1">
    <location>
        <begin position="12"/>
        <end position="37"/>
    </location>
</feature>
<keyword evidence="1" id="KW-0472">Membrane</keyword>
<keyword evidence="1" id="KW-1133">Transmembrane helix</keyword>
<keyword evidence="1" id="KW-0812">Transmembrane</keyword>
<evidence type="ECO:0000313" key="2">
    <source>
        <dbReference type="EMBL" id="MBB4903592.1"/>
    </source>
</evidence>
<dbReference type="Proteomes" id="UP000579523">
    <property type="component" value="Unassembled WGS sequence"/>
</dbReference>
<gene>
    <name evidence="2" type="ORF">FHS37_007689</name>
</gene>
<reference evidence="2 3" key="1">
    <citation type="submission" date="2020-08" db="EMBL/GenBank/DDBJ databases">
        <title>Genomic Encyclopedia of Type Strains, Phase III (KMG-III): the genomes of soil and plant-associated and newly described type strains.</title>
        <authorList>
            <person name="Whitman W."/>
        </authorList>
    </citation>
    <scope>NUCLEOTIDE SEQUENCE [LARGE SCALE GENOMIC DNA]</scope>
    <source>
        <strain evidence="2 3">CECT 3273</strain>
    </source>
</reference>
<sequence length="104" mass="10563">MEFVNNPSTGLQVGVSVALLVVDLLVLVGLLYGFGIYGWADGFNGGNVPEAPGFAWRAMWFLAGGAAVTGGGLLALRWPVPGTVQLLTLGGGAVLFACLAASAR</sequence>
<dbReference type="EMBL" id="JACHJI010000034">
    <property type="protein sequence ID" value="MBB4903592.1"/>
    <property type="molecule type" value="Genomic_DNA"/>
</dbReference>
<feature type="transmembrane region" description="Helical" evidence="1">
    <location>
        <begin position="58"/>
        <end position="78"/>
    </location>
</feature>
<keyword evidence="3" id="KW-1185">Reference proteome</keyword>
<feature type="transmembrane region" description="Helical" evidence="1">
    <location>
        <begin position="84"/>
        <end position="103"/>
    </location>
</feature>
<organism evidence="2 3">
    <name type="scientific">Streptomyces griseomycini</name>
    <dbReference type="NCBI Taxonomy" id="66895"/>
    <lineage>
        <taxon>Bacteria</taxon>
        <taxon>Bacillati</taxon>
        <taxon>Actinomycetota</taxon>
        <taxon>Actinomycetes</taxon>
        <taxon>Kitasatosporales</taxon>
        <taxon>Streptomycetaceae</taxon>
        <taxon>Streptomyces</taxon>
    </lineage>
</organism>
<proteinExistence type="predicted"/>
<evidence type="ECO:0000256" key="1">
    <source>
        <dbReference type="SAM" id="Phobius"/>
    </source>
</evidence>
<comment type="caution">
    <text evidence="2">The sequence shown here is derived from an EMBL/GenBank/DDBJ whole genome shotgun (WGS) entry which is preliminary data.</text>
</comment>